<keyword evidence="4" id="KW-0274">FAD</keyword>
<accession>A0A173U6P2</accession>
<dbReference type="EMBL" id="CYXO01000011">
    <property type="protein sequence ID" value="CUN10514.1"/>
    <property type="molecule type" value="Genomic_DNA"/>
</dbReference>
<dbReference type="GO" id="GO:0050660">
    <property type="term" value="F:flavin adenine dinucleotide binding"/>
    <property type="evidence" value="ECO:0007669"/>
    <property type="project" value="TreeGrafter"/>
</dbReference>
<evidence type="ECO:0000313" key="14">
    <source>
        <dbReference type="Proteomes" id="UP000095439"/>
    </source>
</evidence>
<dbReference type="EMBL" id="JAAIOD010000002">
    <property type="protein sequence ID" value="NSE57055.1"/>
    <property type="molecule type" value="Genomic_DNA"/>
</dbReference>
<evidence type="ECO:0000313" key="11">
    <source>
        <dbReference type="EMBL" id="MZK17376.1"/>
    </source>
</evidence>
<evidence type="ECO:0000313" key="16">
    <source>
        <dbReference type="Proteomes" id="UP000446719"/>
    </source>
</evidence>
<feature type="domain" description="UDP-galactopyranose mutase C-terminal" evidence="6">
    <location>
        <begin position="147"/>
        <end position="353"/>
    </location>
</feature>
<evidence type="ECO:0000259" key="6">
    <source>
        <dbReference type="Pfam" id="PF03275"/>
    </source>
</evidence>
<dbReference type="PANTHER" id="PTHR21197:SF0">
    <property type="entry name" value="UDP-GALACTOPYRANOSE MUTASE"/>
    <property type="match status" value="1"/>
</dbReference>
<dbReference type="Proteomes" id="UP000446719">
    <property type="component" value="Unassembled WGS sequence"/>
</dbReference>
<evidence type="ECO:0000313" key="8">
    <source>
        <dbReference type="EMBL" id="CUN46806.1"/>
    </source>
</evidence>
<evidence type="ECO:0000256" key="3">
    <source>
        <dbReference type="ARBA" id="ARBA00022630"/>
    </source>
</evidence>
<reference evidence="12" key="4">
    <citation type="submission" date="2020-02" db="EMBL/GenBank/DDBJ databases">
        <authorList>
            <person name="Littmann E."/>
            <person name="Sorbara M."/>
        </authorList>
    </citation>
    <scope>NUCLEOTIDE SEQUENCE</scope>
    <source>
        <strain evidence="12">MSK.10.16</strain>
    </source>
</reference>
<dbReference type="InterPro" id="IPR004379">
    <property type="entry name" value="UDP-GALP_mutase"/>
</dbReference>
<dbReference type="Pfam" id="PF03275">
    <property type="entry name" value="GLF"/>
    <property type="match status" value="1"/>
</dbReference>
<reference evidence="13 14" key="1">
    <citation type="submission" date="2015-09" db="EMBL/GenBank/DDBJ databases">
        <authorList>
            <consortium name="Pathogen Informatics"/>
        </authorList>
    </citation>
    <scope>NUCLEOTIDE SEQUENCE [LARGE SCALE GENOMIC DNA]</scope>
    <source>
        <strain evidence="8 13">2789STDY5608851</strain>
        <strain evidence="9 14">2789STDY5608866</strain>
        <strain evidence="7 15">2789STDY5834961</strain>
    </source>
</reference>
<dbReference type="NCBIfam" id="TIGR00031">
    <property type="entry name" value="UDP-GALP_mutase"/>
    <property type="match status" value="1"/>
</dbReference>
<evidence type="ECO:0000313" key="12">
    <source>
        <dbReference type="EMBL" id="NSE57055.1"/>
    </source>
</evidence>
<comment type="similarity">
    <text evidence="2">Belongs to the UDP-galactopyranose/dTDP-fucopyranose mutase family.</text>
</comment>
<gene>
    <name evidence="7" type="primary">glf</name>
    <name evidence="8" type="ORF">ERS852408_00387</name>
    <name evidence="9" type="ORF">ERS852423_00773</name>
    <name evidence="7" type="ORF">ERS852573_01950</name>
    <name evidence="12" type="ORF">G4332_02805</name>
    <name evidence="11" type="ORF">GT565_04460</name>
    <name evidence="10" type="ORF">GT576_03855</name>
</gene>
<dbReference type="OrthoDB" id="9769600at2"/>
<keyword evidence="5 7" id="KW-0413">Isomerase</keyword>
<reference evidence="12" key="3">
    <citation type="journal article" date="2020" name="Cell Host Microbe">
        <title>Functional and Genomic Variation between Human-Derived Isolates of Lachnospiraceae Reveals Inter- and Intra-Species Diversity.</title>
        <authorList>
            <person name="Sorbara M.T."/>
            <person name="Littmann E.R."/>
            <person name="Fontana E."/>
            <person name="Moody T.U."/>
            <person name="Kohout C.E."/>
            <person name="Gjonbalaj M."/>
            <person name="Eaton V."/>
            <person name="Seok R."/>
            <person name="Leiner I.M."/>
            <person name="Pamer E.G."/>
        </authorList>
    </citation>
    <scope>NUCLEOTIDE SEQUENCE</scope>
    <source>
        <strain evidence="12">MSK.10.16</strain>
    </source>
</reference>
<dbReference type="EC" id="5.4.99.9" evidence="7"/>
<evidence type="ECO:0000256" key="2">
    <source>
        <dbReference type="ARBA" id="ARBA00009321"/>
    </source>
</evidence>
<dbReference type="PANTHER" id="PTHR21197">
    <property type="entry name" value="UDP-GALACTOPYRANOSE MUTASE"/>
    <property type="match status" value="1"/>
</dbReference>
<evidence type="ECO:0000313" key="17">
    <source>
        <dbReference type="Proteomes" id="UP000449249"/>
    </source>
</evidence>
<reference evidence="16 17" key="2">
    <citation type="journal article" date="2019" name="Nat. Med.">
        <title>A library of human gut bacterial isolates paired with longitudinal multiomics data enables mechanistic microbiome research.</title>
        <authorList>
            <person name="Poyet M."/>
            <person name="Groussin M."/>
            <person name="Gibbons S.M."/>
            <person name="Avila-Pacheco J."/>
            <person name="Jiang X."/>
            <person name="Kearney S.M."/>
            <person name="Perrotta A.R."/>
            <person name="Berdy B."/>
            <person name="Zhao S."/>
            <person name="Lieberman T.D."/>
            <person name="Swanson P.K."/>
            <person name="Smith M."/>
            <person name="Roesemann S."/>
            <person name="Alexander J.E."/>
            <person name="Rich S.A."/>
            <person name="Livny J."/>
            <person name="Vlamakis H."/>
            <person name="Clish C."/>
            <person name="Bullock K."/>
            <person name="Deik A."/>
            <person name="Scott J."/>
            <person name="Pierce K.A."/>
            <person name="Xavier R.J."/>
            <person name="Alm E.J."/>
        </authorList>
    </citation>
    <scope>NUCLEOTIDE SEQUENCE [LARGE SCALE GENOMIC DNA]</scope>
    <source>
        <strain evidence="10 17">BIOML-A1</strain>
        <strain evidence="11 16">BIOML-A7</strain>
    </source>
</reference>
<evidence type="ECO:0000313" key="9">
    <source>
        <dbReference type="EMBL" id="CUN53973.1"/>
    </source>
</evidence>
<protein>
    <submittedName>
        <fullName evidence="7">UDP-galactopyranose mutase</fullName>
        <ecNumber evidence="7">5.4.99.9</ecNumber>
    </submittedName>
</protein>
<dbReference type="GO" id="GO:0008767">
    <property type="term" value="F:UDP-galactopyranose mutase activity"/>
    <property type="evidence" value="ECO:0007669"/>
    <property type="project" value="UniProtKB-EC"/>
</dbReference>
<dbReference type="EMBL" id="WWSB01000003">
    <property type="protein sequence ID" value="MZK17376.1"/>
    <property type="molecule type" value="Genomic_DNA"/>
</dbReference>
<dbReference type="SUPFAM" id="SSF51971">
    <property type="entry name" value="Nucleotide-binding domain"/>
    <property type="match status" value="1"/>
</dbReference>
<dbReference type="GeneID" id="93137862"/>
<sequence>MKKYDYLVVGSGLYGAVFAHEARKAGKSVLVIDKRPNIAGNVYTEEIEKIHVHKYGAHIFHTNNKKVWNYITQFAEFNRFTNSPVANYKGELYSLPFNMYTFNKMWGVVTPEEAKAKIEEQRKEITKEPENLEEQAISLVGRDIYEKLIKGYTEKQWGRDCRELPAFIIKRLPVRLTFDNNYFNALYQGIPVGGYTKMVENLLDGIEVRLNTEYLENKEALDALAEKVIYTGPIDAYFGYELGTLEYRSVRFETELLDQENYQGNAAVNYTDRQTPWTRIIEHKWFEFGKDSEGNDIPKTVISREYSSEWKLGDEPYYPVNDEKNGALYARYKKMAEKEEKVIFGGRLGEYKYYDMDAVIASSLELCEKELGMKAE</sequence>
<dbReference type="Pfam" id="PF13450">
    <property type="entry name" value="NAD_binding_8"/>
    <property type="match status" value="1"/>
</dbReference>
<dbReference type="EMBL" id="WWSH01000002">
    <property type="protein sequence ID" value="MZK09490.1"/>
    <property type="molecule type" value="Genomic_DNA"/>
</dbReference>
<proteinExistence type="inferred from homology"/>
<name>A0A173U6P2_9FIRM</name>
<evidence type="ECO:0000256" key="1">
    <source>
        <dbReference type="ARBA" id="ARBA00001974"/>
    </source>
</evidence>
<dbReference type="Proteomes" id="UP000095380">
    <property type="component" value="Unassembled WGS sequence"/>
</dbReference>
<evidence type="ECO:0000313" key="13">
    <source>
        <dbReference type="Proteomes" id="UP000095380"/>
    </source>
</evidence>
<evidence type="ECO:0000313" key="10">
    <source>
        <dbReference type="EMBL" id="MZK09490.1"/>
    </source>
</evidence>
<dbReference type="Proteomes" id="UP000724058">
    <property type="component" value="Unassembled WGS sequence"/>
</dbReference>
<evidence type="ECO:0000313" key="7">
    <source>
        <dbReference type="EMBL" id="CUN10514.1"/>
    </source>
</evidence>
<evidence type="ECO:0000256" key="5">
    <source>
        <dbReference type="ARBA" id="ARBA00023235"/>
    </source>
</evidence>
<dbReference type="Gene3D" id="3.40.50.720">
    <property type="entry name" value="NAD(P)-binding Rossmann-like Domain"/>
    <property type="match status" value="3"/>
</dbReference>
<evidence type="ECO:0000313" key="15">
    <source>
        <dbReference type="Proteomes" id="UP000095597"/>
    </source>
</evidence>
<organism evidence="7 15">
    <name type="scientific">Dorea longicatena</name>
    <dbReference type="NCBI Taxonomy" id="88431"/>
    <lineage>
        <taxon>Bacteria</taxon>
        <taxon>Bacillati</taxon>
        <taxon>Bacillota</taxon>
        <taxon>Clostridia</taxon>
        <taxon>Lachnospirales</taxon>
        <taxon>Lachnospiraceae</taxon>
        <taxon>Dorea</taxon>
    </lineage>
</organism>
<dbReference type="RefSeq" id="WP_006428139.1">
    <property type="nucleotide sequence ID" value="NZ_CABIWY010000002.1"/>
</dbReference>
<keyword evidence="3" id="KW-0285">Flavoprotein</keyword>
<dbReference type="GO" id="GO:0005829">
    <property type="term" value="C:cytosol"/>
    <property type="evidence" value="ECO:0007669"/>
    <property type="project" value="TreeGrafter"/>
</dbReference>
<comment type="cofactor">
    <cofactor evidence="1">
        <name>FAD</name>
        <dbReference type="ChEBI" id="CHEBI:57692"/>
    </cofactor>
</comment>
<dbReference type="EMBL" id="CYYY01000002">
    <property type="protein sequence ID" value="CUN53973.1"/>
    <property type="molecule type" value="Genomic_DNA"/>
</dbReference>
<dbReference type="SUPFAM" id="SSF54373">
    <property type="entry name" value="FAD-linked reductases, C-terminal domain"/>
    <property type="match status" value="1"/>
</dbReference>
<dbReference type="AlphaFoldDB" id="A0A173U6P2"/>
<dbReference type="Proteomes" id="UP000449249">
    <property type="component" value="Unassembled WGS sequence"/>
</dbReference>
<dbReference type="EMBL" id="CYYM01000001">
    <property type="protein sequence ID" value="CUN46806.1"/>
    <property type="molecule type" value="Genomic_DNA"/>
</dbReference>
<dbReference type="Proteomes" id="UP000095439">
    <property type="component" value="Unassembled WGS sequence"/>
</dbReference>
<evidence type="ECO:0000256" key="4">
    <source>
        <dbReference type="ARBA" id="ARBA00022827"/>
    </source>
</evidence>
<dbReference type="Proteomes" id="UP000095597">
    <property type="component" value="Unassembled WGS sequence"/>
</dbReference>
<dbReference type="InterPro" id="IPR015899">
    <property type="entry name" value="UDP-GalPyranose_mutase_C"/>
</dbReference>